<dbReference type="Proteomes" id="UP001500956">
    <property type="component" value="Unassembled WGS sequence"/>
</dbReference>
<evidence type="ECO:0000256" key="2">
    <source>
        <dbReference type="SAM" id="Phobius"/>
    </source>
</evidence>
<keyword evidence="2" id="KW-1133">Transmembrane helix</keyword>
<protein>
    <recommendedName>
        <fullName evidence="5">Integral membrane protein</fullName>
    </recommendedName>
</protein>
<evidence type="ECO:0000256" key="1">
    <source>
        <dbReference type="SAM" id="MobiDB-lite"/>
    </source>
</evidence>
<sequence length="476" mass="50432">MTQQQADTPGAGDPDGPATRTSGRGATVRRWTAGVLVVITTLMVVASSVAVWAHRTVLDTDQFMDAVGPAVEDPAFYEALADNVSEQALLALDLDSRVSERLAEADEALAAALVARLDVEPGPLTDALLDRVDRPTLASLTPVVAGWLEERVDTVVHRLITSEQFRDRLPQLVERAHGAAIGLARAEVEDYPNVYLTDDAVVLNTIPIVTEALREALGGLGDMLPDVTLPDAVSERAPEARAQLGEALGRELPEEFGQVALMDRETFELVQGTVVTVDRAVWALVAITLLLIVATVMVAPDRRRGTVQLGLGVVAGVVIVVALVSQLRGVVVDVARSPDGVRVAGVLYDAVTTGVRDIFWLVGAVALIGAVGGLLLGRPAWLRRAGERRPWVRTVSGQDGRLARWVGEHADGLRIAVLALVVLVVVVTGFHWVALVLALLLGAAALWGIAVAQRGEHLPGERGADPLGADGVEPPR</sequence>
<feature type="transmembrane region" description="Helical" evidence="2">
    <location>
        <begin position="358"/>
        <end position="381"/>
    </location>
</feature>
<keyword evidence="2" id="KW-0472">Membrane</keyword>
<feature type="transmembrane region" description="Helical" evidence="2">
    <location>
        <begin position="31"/>
        <end position="53"/>
    </location>
</feature>
<reference evidence="4" key="1">
    <citation type="journal article" date="2019" name="Int. J. Syst. Evol. Microbiol.">
        <title>The Global Catalogue of Microorganisms (GCM) 10K type strain sequencing project: providing services to taxonomists for standard genome sequencing and annotation.</title>
        <authorList>
            <consortium name="The Broad Institute Genomics Platform"/>
            <consortium name="The Broad Institute Genome Sequencing Center for Infectious Disease"/>
            <person name="Wu L."/>
            <person name="Ma J."/>
        </authorList>
    </citation>
    <scope>NUCLEOTIDE SEQUENCE [LARGE SCALE GENOMIC DNA]</scope>
    <source>
        <strain evidence="4">JCM 18063</strain>
    </source>
</reference>
<feature type="transmembrane region" description="Helical" evidence="2">
    <location>
        <begin position="280"/>
        <end position="299"/>
    </location>
</feature>
<name>A0ABP8Y0A4_9MICO</name>
<dbReference type="RefSeq" id="WP_172148796.1">
    <property type="nucleotide sequence ID" value="NZ_BAABID010000004.1"/>
</dbReference>
<accession>A0ABP8Y0A4</accession>
<feature type="transmembrane region" description="Helical" evidence="2">
    <location>
        <begin position="432"/>
        <end position="452"/>
    </location>
</feature>
<keyword evidence="4" id="KW-1185">Reference proteome</keyword>
<dbReference type="EMBL" id="BAABID010000004">
    <property type="protein sequence ID" value="GAA4719180.1"/>
    <property type="molecule type" value="Genomic_DNA"/>
</dbReference>
<comment type="caution">
    <text evidence="3">The sequence shown here is derived from an EMBL/GenBank/DDBJ whole genome shotgun (WGS) entry which is preliminary data.</text>
</comment>
<feature type="transmembrane region" description="Helical" evidence="2">
    <location>
        <begin position="306"/>
        <end position="327"/>
    </location>
</feature>
<proteinExistence type="predicted"/>
<organism evidence="3 4">
    <name type="scientific">Isoptericola chiayiensis</name>
    <dbReference type="NCBI Taxonomy" id="579446"/>
    <lineage>
        <taxon>Bacteria</taxon>
        <taxon>Bacillati</taxon>
        <taxon>Actinomycetota</taxon>
        <taxon>Actinomycetes</taxon>
        <taxon>Micrococcales</taxon>
        <taxon>Promicromonosporaceae</taxon>
        <taxon>Isoptericola</taxon>
    </lineage>
</organism>
<evidence type="ECO:0000313" key="4">
    <source>
        <dbReference type="Proteomes" id="UP001500956"/>
    </source>
</evidence>
<evidence type="ECO:0000313" key="3">
    <source>
        <dbReference type="EMBL" id="GAA4719180.1"/>
    </source>
</evidence>
<keyword evidence="2" id="KW-0812">Transmembrane</keyword>
<feature type="region of interest" description="Disordered" evidence="1">
    <location>
        <begin position="1"/>
        <end position="25"/>
    </location>
</feature>
<evidence type="ECO:0008006" key="5">
    <source>
        <dbReference type="Google" id="ProtNLM"/>
    </source>
</evidence>
<gene>
    <name evidence="3" type="ORF">GCM10023216_04720</name>
</gene>